<evidence type="ECO:0000256" key="2">
    <source>
        <dbReference type="ARBA" id="ARBA00022692"/>
    </source>
</evidence>
<feature type="transmembrane region" description="Helical" evidence="5">
    <location>
        <begin position="404"/>
        <end position="425"/>
    </location>
</feature>
<dbReference type="SMART" id="SM00752">
    <property type="entry name" value="HTTM"/>
    <property type="match status" value="1"/>
</dbReference>
<reference evidence="7 8" key="1">
    <citation type="journal article" date="2019" name="Int. J. Syst. Evol. Microbiol.">
        <title>The Global Catalogue of Microorganisms (GCM) 10K type strain sequencing project: providing services to taxonomists for standard genome sequencing and annotation.</title>
        <authorList>
            <consortium name="The Broad Institute Genomics Platform"/>
            <consortium name="The Broad Institute Genome Sequencing Center for Infectious Disease"/>
            <person name="Wu L."/>
            <person name="Ma J."/>
        </authorList>
    </citation>
    <scope>NUCLEOTIDE SEQUENCE [LARGE SCALE GENOMIC DNA]</scope>
    <source>
        <strain evidence="7 8">JCM 15974</strain>
    </source>
</reference>
<accession>A0ABN1J804</accession>
<feature type="transmembrane region" description="Helical" evidence="5">
    <location>
        <begin position="56"/>
        <end position="76"/>
    </location>
</feature>
<feature type="transmembrane region" description="Helical" evidence="5">
    <location>
        <begin position="147"/>
        <end position="167"/>
    </location>
</feature>
<evidence type="ECO:0000256" key="1">
    <source>
        <dbReference type="ARBA" id="ARBA00004127"/>
    </source>
</evidence>
<dbReference type="InterPro" id="IPR011020">
    <property type="entry name" value="HTTM-like"/>
</dbReference>
<dbReference type="InterPro" id="IPR052964">
    <property type="entry name" value="Sporulation_signal_mat"/>
</dbReference>
<keyword evidence="3 5" id="KW-1133">Transmembrane helix</keyword>
<gene>
    <name evidence="7" type="ORF">GCM10009430_43960</name>
</gene>
<evidence type="ECO:0000313" key="8">
    <source>
        <dbReference type="Proteomes" id="UP001501758"/>
    </source>
</evidence>
<name>A0ABN1J804_9FLAO</name>
<sequence>MNLIKKILFKKISAKGLAVFRIAYALNFLFELIWVFNYRQLYFDKIPFLDTHFPDVTLLLLMWMVFVFLLCIGLYTRVATIINYVFTVVFISTMKDYEYHMIYAYIGINLLLIFLPIQKELSLDLLRKKIEYLNKGVLYKIEKVSKINYLVPVFVAVGLVYFDAAVVYKMKSPMWLNGLGIWLPSSLPQITMTDAQWLLNQEWLIKFLSNLTMIFEFVFIFLFWNKRFRYLLIVIGVGLHLGIFLIYPIPYFAIGYIILYLLLVPVSIWEKITKKLTNRPKKIVLYYDENVLDIHKIVVLIKFFDIFHSIKFIKKSTSKSLEIFNEENSKSIVFILDKNNYLPNDDALNKIVRLAPLSYVVIRIIRFFYGGNEAFSLLKNTKDIEITPFNESHVQTKIIRLRDYGLLFIVILYGFLQINLNLGFFKTNSTFSNSIKHFGYHYLGVTFHGVFSDAHFKGYNQVYSIKYKDKLLPILDEQGLLDSYMAGGTYAYWIWRVNRPYVSKTHYYLRKGLIEYSSFWAHKNEINLSDKQEFDIVKKKIKVSFKWERDLLHKNMEIPWEKVGVLTWEKKRPNIKWDE</sequence>
<dbReference type="RefSeq" id="WP_343914402.1">
    <property type="nucleotide sequence ID" value="NZ_BAAAGE010000006.1"/>
</dbReference>
<protein>
    <recommendedName>
        <fullName evidence="6">HTTM-like domain-containing protein</fullName>
    </recommendedName>
</protein>
<organism evidence="7 8">
    <name type="scientific">Aquimarina litoralis</name>
    <dbReference type="NCBI Taxonomy" id="584605"/>
    <lineage>
        <taxon>Bacteria</taxon>
        <taxon>Pseudomonadati</taxon>
        <taxon>Bacteroidota</taxon>
        <taxon>Flavobacteriia</taxon>
        <taxon>Flavobacteriales</taxon>
        <taxon>Flavobacteriaceae</taxon>
        <taxon>Aquimarina</taxon>
    </lineage>
</organism>
<dbReference type="EMBL" id="BAAAGE010000006">
    <property type="protein sequence ID" value="GAA0731602.1"/>
    <property type="molecule type" value="Genomic_DNA"/>
</dbReference>
<evidence type="ECO:0000256" key="4">
    <source>
        <dbReference type="ARBA" id="ARBA00023136"/>
    </source>
</evidence>
<evidence type="ECO:0000256" key="5">
    <source>
        <dbReference type="SAM" id="Phobius"/>
    </source>
</evidence>
<keyword evidence="2 5" id="KW-0812">Transmembrane</keyword>
<feature type="transmembrane region" description="Helical" evidence="5">
    <location>
        <begin position="12"/>
        <end position="36"/>
    </location>
</feature>
<feature type="transmembrane region" description="Helical" evidence="5">
    <location>
        <begin position="97"/>
        <end position="117"/>
    </location>
</feature>
<keyword evidence="8" id="KW-1185">Reference proteome</keyword>
<feature type="transmembrane region" description="Helical" evidence="5">
    <location>
        <begin position="203"/>
        <end position="223"/>
    </location>
</feature>
<feature type="transmembrane region" description="Helical" evidence="5">
    <location>
        <begin position="253"/>
        <end position="272"/>
    </location>
</feature>
<feature type="domain" description="HTTM-like" evidence="6">
    <location>
        <begin position="9"/>
        <end position="268"/>
    </location>
</feature>
<comment type="caution">
    <text evidence="7">The sequence shown here is derived from an EMBL/GenBank/DDBJ whole genome shotgun (WGS) entry which is preliminary data.</text>
</comment>
<dbReference type="PANTHER" id="PTHR39535:SF2">
    <property type="entry name" value="HTTM DOMAIN-CONTAINING PROTEIN"/>
    <property type="match status" value="1"/>
</dbReference>
<feature type="transmembrane region" description="Helical" evidence="5">
    <location>
        <begin position="230"/>
        <end position="247"/>
    </location>
</feature>
<comment type="subcellular location">
    <subcellularLocation>
        <location evidence="1">Endomembrane system</location>
        <topology evidence="1">Multi-pass membrane protein</topology>
    </subcellularLocation>
</comment>
<dbReference type="PANTHER" id="PTHR39535">
    <property type="entry name" value="SPORULATION-DELAYING PROTEIN SDPB"/>
    <property type="match status" value="1"/>
</dbReference>
<evidence type="ECO:0000259" key="6">
    <source>
        <dbReference type="SMART" id="SM00752"/>
    </source>
</evidence>
<keyword evidence="4 5" id="KW-0472">Membrane</keyword>
<dbReference type="Proteomes" id="UP001501758">
    <property type="component" value="Unassembled WGS sequence"/>
</dbReference>
<feature type="transmembrane region" description="Helical" evidence="5">
    <location>
        <begin position="174"/>
        <end position="191"/>
    </location>
</feature>
<evidence type="ECO:0000256" key="3">
    <source>
        <dbReference type="ARBA" id="ARBA00022989"/>
    </source>
</evidence>
<proteinExistence type="predicted"/>
<evidence type="ECO:0000313" key="7">
    <source>
        <dbReference type="EMBL" id="GAA0731602.1"/>
    </source>
</evidence>